<dbReference type="AlphaFoldDB" id="A0A6L5XZA6"/>
<keyword evidence="2" id="KW-1185">Reference proteome</keyword>
<comment type="caution">
    <text evidence="1">The sequence shown here is derived from an EMBL/GenBank/DDBJ whole genome shotgun (WGS) entry which is preliminary data.</text>
</comment>
<evidence type="ECO:0000313" key="1">
    <source>
        <dbReference type="EMBL" id="MSS63548.1"/>
    </source>
</evidence>
<accession>A0A6L5XZA6</accession>
<reference evidence="1 2" key="1">
    <citation type="submission" date="2019-08" db="EMBL/GenBank/DDBJ databases">
        <title>In-depth cultivation of the pig gut microbiome towards novel bacterial diversity and tailored functional studies.</title>
        <authorList>
            <person name="Wylensek D."/>
            <person name="Hitch T.C.A."/>
            <person name="Clavel T."/>
        </authorList>
    </citation>
    <scope>NUCLEOTIDE SEQUENCE [LARGE SCALE GENOMIC DNA]</scope>
    <source>
        <strain evidence="1 2">WCA-693-APC-MOT-I</strain>
    </source>
</reference>
<dbReference type="InterPro" id="IPR021328">
    <property type="entry name" value="CotB-like"/>
</dbReference>
<sequence length="301" mass="34747">MENYATLSLETHLFFSRIMKEHGLFLEAGFPCVNQDWIQQADWFRQQFENLLRDTVNISNGRVNQMILKSEELVTEFTIPAERRTECLSGIPIDSKISIQEQNLSPGCRMGCGREVINVVHKINQRAIRLLDAFIDFKESILAAVSKGTLFNANYPLLIKHILREAKLYRATVEELLSNKQPSYKNLRKTEEFWNRIMMEHALFIRGLLDPSETELIKTADKFAMEYQELLEKAREQDCRATFGLTGKSLEETLEYRKFKEAGANGILNCEISSIILPLLADHVLREANHYIRLLQSDCAE</sequence>
<gene>
    <name evidence="1" type="ORF">FYJ58_06610</name>
</gene>
<dbReference type="Pfam" id="PF11155">
    <property type="entry name" value="DUF2935"/>
    <property type="match status" value="2"/>
</dbReference>
<dbReference type="Gene3D" id="1.20.1260.120">
    <property type="entry name" value="Protein of unknown function DUF2935"/>
    <property type="match status" value="1"/>
</dbReference>
<dbReference type="RefSeq" id="WP_154518951.1">
    <property type="nucleotide sequence ID" value="NZ_VUMT01000008.1"/>
</dbReference>
<dbReference type="EMBL" id="VUMT01000008">
    <property type="protein sequence ID" value="MSS63548.1"/>
    <property type="molecule type" value="Genomic_DNA"/>
</dbReference>
<evidence type="ECO:0000313" key="2">
    <source>
        <dbReference type="Proteomes" id="UP000482209"/>
    </source>
</evidence>
<protein>
    <submittedName>
        <fullName evidence="1">DUF2935 domain-containing protein</fullName>
    </submittedName>
</protein>
<dbReference type="Proteomes" id="UP000482209">
    <property type="component" value="Unassembled WGS sequence"/>
</dbReference>
<dbReference type="SUPFAM" id="SSF158430">
    <property type="entry name" value="Bacillus cereus metalloprotein-like"/>
    <property type="match status" value="2"/>
</dbReference>
<organism evidence="1 2">
    <name type="scientific">Velocimicrobium porci</name>
    <dbReference type="NCBI Taxonomy" id="2606634"/>
    <lineage>
        <taxon>Bacteria</taxon>
        <taxon>Bacillati</taxon>
        <taxon>Bacillota</taxon>
        <taxon>Clostridia</taxon>
        <taxon>Lachnospirales</taxon>
        <taxon>Lachnospiraceae</taxon>
        <taxon>Velocimicrobium</taxon>
    </lineage>
</organism>
<proteinExistence type="predicted"/>
<name>A0A6L5XZA6_9FIRM</name>